<accession>A0ABW6FM24</accession>
<gene>
    <name evidence="2" type="ORF">ACFWJN_12840</name>
</gene>
<keyword evidence="3" id="KW-1185">Reference proteome</keyword>
<dbReference type="EMBL" id="JBHXIJ010000071">
    <property type="protein sequence ID" value="MFD5099836.1"/>
    <property type="molecule type" value="Genomic_DNA"/>
</dbReference>
<sequence length="104" mass="12272">MHQPKLRRLTHLQRVLAHPDLRRVWWLDQFPDRYNQHPDPIDESRGLPAPRQPGDDGMRRDFKHFTNQFLTALHTPQQPELFLSLLSQTLHILGQHDLKSTAAQ</sequence>
<organism evidence="2 3">
    <name type="scientific">Streptomyces albidochromogenes</name>
    <dbReference type="NCBI Taxonomy" id="329524"/>
    <lineage>
        <taxon>Bacteria</taxon>
        <taxon>Bacillati</taxon>
        <taxon>Actinomycetota</taxon>
        <taxon>Actinomycetes</taxon>
        <taxon>Kitasatosporales</taxon>
        <taxon>Streptomycetaceae</taxon>
        <taxon>Streptomyces</taxon>
    </lineage>
</organism>
<feature type="region of interest" description="Disordered" evidence="1">
    <location>
        <begin position="37"/>
        <end position="61"/>
    </location>
</feature>
<comment type="caution">
    <text evidence="2">The sequence shown here is derived from an EMBL/GenBank/DDBJ whole genome shotgun (WGS) entry which is preliminary data.</text>
</comment>
<evidence type="ECO:0000256" key="1">
    <source>
        <dbReference type="SAM" id="MobiDB-lite"/>
    </source>
</evidence>
<reference evidence="2 3" key="1">
    <citation type="submission" date="2024-09" db="EMBL/GenBank/DDBJ databases">
        <title>The Natural Products Discovery Center: Release of the First 8490 Sequenced Strains for Exploring Actinobacteria Biosynthetic Diversity.</title>
        <authorList>
            <person name="Kalkreuter E."/>
            <person name="Kautsar S.A."/>
            <person name="Yang D."/>
            <person name="Bader C.D."/>
            <person name="Teijaro C.N."/>
            <person name="Fluegel L."/>
            <person name="Davis C.M."/>
            <person name="Simpson J.R."/>
            <person name="Lauterbach L."/>
            <person name="Steele A.D."/>
            <person name="Gui C."/>
            <person name="Meng S."/>
            <person name="Li G."/>
            <person name="Viehrig K."/>
            <person name="Ye F."/>
            <person name="Su P."/>
            <person name="Kiefer A.F."/>
            <person name="Nichols A."/>
            <person name="Cepeda A.J."/>
            <person name="Yan W."/>
            <person name="Fan B."/>
            <person name="Jiang Y."/>
            <person name="Adhikari A."/>
            <person name="Zheng C.-J."/>
            <person name="Schuster L."/>
            <person name="Cowan T.M."/>
            <person name="Smanski M.J."/>
            <person name="Chevrette M.G."/>
            <person name="De Carvalho L.P.S."/>
            <person name="Shen B."/>
        </authorList>
    </citation>
    <scope>NUCLEOTIDE SEQUENCE [LARGE SCALE GENOMIC DNA]</scope>
    <source>
        <strain evidence="2 3">NPDC058348</strain>
    </source>
</reference>
<evidence type="ECO:0000313" key="2">
    <source>
        <dbReference type="EMBL" id="MFD5099836.1"/>
    </source>
</evidence>
<dbReference type="RefSeq" id="WP_386713110.1">
    <property type="nucleotide sequence ID" value="NZ_JBHXIJ010000071.1"/>
</dbReference>
<proteinExistence type="predicted"/>
<protein>
    <submittedName>
        <fullName evidence="2">Uncharacterized protein</fullName>
    </submittedName>
</protein>
<evidence type="ECO:0000313" key="3">
    <source>
        <dbReference type="Proteomes" id="UP001598448"/>
    </source>
</evidence>
<dbReference type="Proteomes" id="UP001598448">
    <property type="component" value="Unassembled WGS sequence"/>
</dbReference>
<name>A0ABW6FM24_9ACTN</name>